<dbReference type="EMBL" id="CP066681">
    <property type="protein sequence ID" value="QQG35279.1"/>
    <property type="molecule type" value="Genomic_DNA"/>
</dbReference>
<evidence type="ECO:0000313" key="3">
    <source>
        <dbReference type="Proteomes" id="UP000595362"/>
    </source>
</evidence>
<dbReference type="AlphaFoldDB" id="A0A7T5R0H1"/>
<gene>
    <name evidence="2" type="ORF">HYS17_06865</name>
</gene>
<evidence type="ECO:0008006" key="4">
    <source>
        <dbReference type="Google" id="ProtNLM"/>
    </source>
</evidence>
<dbReference type="Proteomes" id="UP000595362">
    <property type="component" value="Chromosome"/>
</dbReference>
<proteinExistence type="predicted"/>
<reference evidence="2 3" key="1">
    <citation type="submission" date="2020-07" db="EMBL/GenBank/DDBJ databases">
        <title>Huge and variable diversity of episymbiotic CPR bacteria and DPANN archaea in groundwater ecosystems.</title>
        <authorList>
            <person name="He C.Y."/>
            <person name="Keren R."/>
            <person name="Whittaker M."/>
            <person name="Farag I.F."/>
            <person name="Doudna J."/>
            <person name="Cate J.H.D."/>
            <person name="Banfield J.F."/>
        </authorList>
    </citation>
    <scope>NUCLEOTIDE SEQUENCE [LARGE SCALE GENOMIC DNA]</scope>
    <source>
        <strain evidence="2">NC_groundwater_70_Ag_B-0.1um_54_66</strain>
    </source>
</reference>
<feature type="chain" id="PRO_5032594276" description="Lipoprotein" evidence="1">
    <location>
        <begin position="26"/>
        <end position="206"/>
    </location>
</feature>
<evidence type="ECO:0000256" key="1">
    <source>
        <dbReference type="SAM" id="SignalP"/>
    </source>
</evidence>
<protein>
    <recommendedName>
        <fullName evidence="4">Lipoprotein</fullName>
    </recommendedName>
</protein>
<keyword evidence="1" id="KW-0732">Signal</keyword>
<sequence>MNIAKRFLAASALAGSALLTGCASTGSMGLPDYRSVDAGERTANTEVSATGIRYNVDGSPVRVNYQACQALTREINNTNSGNATQRAINQGTGTIGSAVRRGSKGNVGEVALGAVLGVGVGILGDQATRAINSPRIKTLEADCNQQRAFEQWDKDNKAAQAQFSREFNNWQRDMGKCVAGQTRIGETAQVARRSCETMVGPAPVRP</sequence>
<evidence type="ECO:0000313" key="2">
    <source>
        <dbReference type="EMBL" id="QQG35279.1"/>
    </source>
</evidence>
<accession>A0A7T5R0H1</accession>
<feature type="signal peptide" evidence="1">
    <location>
        <begin position="1"/>
        <end position="25"/>
    </location>
</feature>
<organism evidence="2 3">
    <name type="scientific">Micavibrio aeruginosavorus</name>
    <dbReference type="NCBI Taxonomy" id="349221"/>
    <lineage>
        <taxon>Bacteria</taxon>
        <taxon>Pseudomonadati</taxon>
        <taxon>Bdellovibrionota</taxon>
        <taxon>Bdellovibrionia</taxon>
        <taxon>Bdellovibrionales</taxon>
        <taxon>Pseudobdellovibrionaceae</taxon>
        <taxon>Micavibrio</taxon>
    </lineage>
</organism>
<dbReference type="PROSITE" id="PS51257">
    <property type="entry name" value="PROKAR_LIPOPROTEIN"/>
    <property type="match status" value="1"/>
</dbReference>
<name>A0A7T5R0H1_9BACT</name>